<dbReference type="InterPro" id="IPR036390">
    <property type="entry name" value="WH_DNA-bd_sf"/>
</dbReference>
<dbReference type="InterPro" id="IPR036388">
    <property type="entry name" value="WH-like_DNA-bd_sf"/>
</dbReference>
<organism evidence="7 8">
    <name type="scientific">Ideonella aquatica</name>
    <dbReference type="NCBI Taxonomy" id="2824119"/>
    <lineage>
        <taxon>Bacteria</taxon>
        <taxon>Pseudomonadati</taxon>
        <taxon>Pseudomonadota</taxon>
        <taxon>Betaproteobacteria</taxon>
        <taxon>Burkholderiales</taxon>
        <taxon>Sphaerotilaceae</taxon>
        <taxon>Ideonella</taxon>
    </lineage>
</organism>
<dbReference type="RefSeq" id="WP_210802880.1">
    <property type="nucleotide sequence ID" value="NZ_JAGQDE010000012.1"/>
</dbReference>
<protein>
    <submittedName>
        <fullName evidence="7">LysR family transcriptional regulator</fullName>
    </submittedName>
</protein>
<gene>
    <name evidence="7" type="ORF">KAK06_14770</name>
</gene>
<evidence type="ECO:0000256" key="5">
    <source>
        <dbReference type="ARBA" id="ARBA00023163"/>
    </source>
</evidence>
<dbReference type="PANTHER" id="PTHR30293">
    <property type="entry name" value="TRANSCRIPTIONAL REGULATORY PROTEIN NAC-RELATED"/>
    <property type="match status" value="1"/>
</dbReference>
<dbReference type="AlphaFoldDB" id="A0A940YHH6"/>
<keyword evidence="4" id="KW-0010">Activator</keyword>
<dbReference type="GO" id="GO:0003700">
    <property type="term" value="F:DNA-binding transcription factor activity"/>
    <property type="evidence" value="ECO:0007669"/>
    <property type="project" value="InterPro"/>
</dbReference>
<feature type="domain" description="HTH lysR-type" evidence="6">
    <location>
        <begin position="1"/>
        <end position="58"/>
    </location>
</feature>
<dbReference type="SUPFAM" id="SSF46785">
    <property type="entry name" value="Winged helix' DNA-binding domain"/>
    <property type="match status" value="1"/>
</dbReference>
<evidence type="ECO:0000313" key="7">
    <source>
        <dbReference type="EMBL" id="MBQ0960215.1"/>
    </source>
</evidence>
<keyword evidence="8" id="KW-1185">Reference proteome</keyword>
<name>A0A940YHH6_9BURK</name>
<accession>A0A940YHH6</accession>
<keyword evidence="2" id="KW-0805">Transcription regulation</keyword>
<reference evidence="7" key="1">
    <citation type="submission" date="2021-04" db="EMBL/GenBank/DDBJ databases">
        <title>The genome sequence of Ideonella sp. 4Y11.</title>
        <authorList>
            <person name="Liu Y."/>
        </authorList>
    </citation>
    <scope>NUCLEOTIDE SEQUENCE</scope>
    <source>
        <strain evidence="7">4Y11</strain>
    </source>
</reference>
<dbReference type="GO" id="GO:0003677">
    <property type="term" value="F:DNA binding"/>
    <property type="evidence" value="ECO:0007669"/>
    <property type="project" value="UniProtKB-KW"/>
</dbReference>
<dbReference type="PRINTS" id="PR00039">
    <property type="entry name" value="HTHLYSR"/>
</dbReference>
<dbReference type="Gene3D" id="1.10.10.10">
    <property type="entry name" value="Winged helix-like DNA-binding domain superfamily/Winged helix DNA-binding domain"/>
    <property type="match status" value="1"/>
</dbReference>
<evidence type="ECO:0000256" key="1">
    <source>
        <dbReference type="ARBA" id="ARBA00009437"/>
    </source>
</evidence>
<dbReference type="Pfam" id="PF03466">
    <property type="entry name" value="LysR_substrate"/>
    <property type="match status" value="1"/>
</dbReference>
<evidence type="ECO:0000256" key="3">
    <source>
        <dbReference type="ARBA" id="ARBA00023125"/>
    </source>
</evidence>
<dbReference type="GO" id="GO:2000142">
    <property type="term" value="P:regulation of DNA-templated transcription initiation"/>
    <property type="evidence" value="ECO:0007669"/>
    <property type="project" value="TreeGrafter"/>
</dbReference>
<keyword evidence="5" id="KW-0804">Transcription</keyword>
<comment type="similarity">
    <text evidence="1">Belongs to the LysR transcriptional regulatory family.</text>
</comment>
<comment type="caution">
    <text evidence="7">The sequence shown here is derived from an EMBL/GenBank/DDBJ whole genome shotgun (WGS) entry which is preliminary data.</text>
</comment>
<dbReference type="InterPro" id="IPR000847">
    <property type="entry name" value="LysR_HTH_N"/>
</dbReference>
<dbReference type="CDD" id="cd08433">
    <property type="entry name" value="PBP2_Nac"/>
    <property type="match status" value="1"/>
</dbReference>
<dbReference type="PROSITE" id="PS50931">
    <property type="entry name" value="HTH_LYSR"/>
    <property type="match status" value="1"/>
</dbReference>
<dbReference type="Pfam" id="PF00126">
    <property type="entry name" value="HTH_1"/>
    <property type="match status" value="1"/>
</dbReference>
<dbReference type="FunFam" id="1.10.10.10:FF:000001">
    <property type="entry name" value="LysR family transcriptional regulator"/>
    <property type="match status" value="1"/>
</dbReference>
<evidence type="ECO:0000259" key="6">
    <source>
        <dbReference type="PROSITE" id="PS50931"/>
    </source>
</evidence>
<evidence type="ECO:0000256" key="2">
    <source>
        <dbReference type="ARBA" id="ARBA00023015"/>
    </source>
</evidence>
<dbReference type="Proteomes" id="UP000678374">
    <property type="component" value="Unassembled WGS sequence"/>
</dbReference>
<dbReference type="PANTHER" id="PTHR30293:SF0">
    <property type="entry name" value="NITROGEN ASSIMILATION REGULATORY PROTEIN NAC"/>
    <property type="match status" value="1"/>
</dbReference>
<evidence type="ECO:0000313" key="8">
    <source>
        <dbReference type="Proteomes" id="UP000678374"/>
    </source>
</evidence>
<dbReference type="InterPro" id="IPR005119">
    <property type="entry name" value="LysR_subst-bd"/>
</dbReference>
<proteinExistence type="inferred from homology"/>
<keyword evidence="3" id="KW-0238">DNA-binding</keyword>
<evidence type="ECO:0000256" key="4">
    <source>
        <dbReference type="ARBA" id="ARBA00023159"/>
    </source>
</evidence>
<dbReference type="Gene3D" id="3.40.190.290">
    <property type="match status" value="1"/>
</dbReference>
<sequence length="305" mass="32776">MNLKQLEYFVSVAELGSFSKAAVVLDIAQPALSRQVRALEIDLRETLLLRNGRGVVLTDAGRRLFGHATEILQQVAQARADMGASRDEPVGHVTIGVPPSIGRQLTLPLIEAFERQLPKARLALVEGLSSHVAEWISTGRVDLGLVHNPETQPGLEFKPLLEERLCLVQRARDAGRGPLPFKDLAPLPLVLPERQHVIRRQLDSQATLAGLTLQVRWEVSSIAAIVDLVAAGHGHAVLTASAVAASGRGDELAVRPITEPPLISVLCLASSAHKRPTPLMRQASRLIGELVKALPQGTAARSLPG</sequence>
<dbReference type="SUPFAM" id="SSF53850">
    <property type="entry name" value="Periplasmic binding protein-like II"/>
    <property type="match status" value="1"/>
</dbReference>
<dbReference type="EMBL" id="JAGQDE010000012">
    <property type="protein sequence ID" value="MBQ0960215.1"/>
    <property type="molecule type" value="Genomic_DNA"/>
</dbReference>